<dbReference type="Gene3D" id="3.60.130.10">
    <property type="entry name" value="Clavaminate synthase-like"/>
    <property type="match status" value="1"/>
</dbReference>
<keyword evidence="2" id="KW-0479">Metal-binding</keyword>
<name>A0ABY8LE22_9RHOB</name>
<evidence type="ECO:0000256" key="3">
    <source>
        <dbReference type="ARBA" id="ARBA00022964"/>
    </source>
</evidence>
<organism evidence="7 8">
    <name type="scientific">Jannaschia ovalis</name>
    <dbReference type="NCBI Taxonomy" id="3038773"/>
    <lineage>
        <taxon>Bacteria</taxon>
        <taxon>Pseudomonadati</taxon>
        <taxon>Pseudomonadota</taxon>
        <taxon>Alphaproteobacteria</taxon>
        <taxon>Rhodobacterales</taxon>
        <taxon>Roseobacteraceae</taxon>
        <taxon>Jannaschia</taxon>
    </lineage>
</organism>
<proteinExistence type="inferred from homology"/>
<evidence type="ECO:0000256" key="1">
    <source>
        <dbReference type="ARBA" id="ARBA00005896"/>
    </source>
</evidence>
<evidence type="ECO:0000259" key="6">
    <source>
        <dbReference type="Pfam" id="PF02668"/>
    </source>
</evidence>
<evidence type="ECO:0000313" key="8">
    <source>
        <dbReference type="Proteomes" id="UP001243420"/>
    </source>
</evidence>
<keyword evidence="5" id="KW-0408">Iron</keyword>
<comment type="similarity">
    <text evidence="1">Belongs to the TfdA dioxygenase family.</text>
</comment>
<keyword evidence="3 7" id="KW-0223">Dioxygenase</keyword>
<dbReference type="InterPro" id="IPR051323">
    <property type="entry name" value="AtsK-like"/>
</dbReference>
<dbReference type="Proteomes" id="UP001243420">
    <property type="component" value="Chromosome"/>
</dbReference>
<evidence type="ECO:0000256" key="5">
    <source>
        <dbReference type="ARBA" id="ARBA00023004"/>
    </source>
</evidence>
<keyword evidence="8" id="KW-1185">Reference proteome</keyword>
<dbReference type="EMBL" id="CP122537">
    <property type="protein sequence ID" value="WGH79411.1"/>
    <property type="molecule type" value="Genomic_DNA"/>
</dbReference>
<dbReference type="GO" id="GO:0051213">
    <property type="term" value="F:dioxygenase activity"/>
    <property type="evidence" value="ECO:0007669"/>
    <property type="project" value="UniProtKB-KW"/>
</dbReference>
<dbReference type="InterPro" id="IPR003819">
    <property type="entry name" value="TauD/TfdA-like"/>
</dbReference>
<sequence length="246" mass="26899">MSWEAARCALDPEAVRAALGDAGVAVIEGTDVSDAEFVAFLERLGPLTFTEGEASHPGQPKLNVVSNMGRKTKPRSVFHTDTSYVSRPPAFTALKAERIPEAGGETVFTNQFDALERLDAETQARLKGARVLHRVTGVNPGDGAETETWHPLLRRHPVSGRVALWLSTPERCVDLELADGSRVPQMVAELYAHSTDPAHHWRHRWKAGDIVIWDNRCTLHKADHSAVVGDRVLHRGMVGGEEPVAA</sequence>
<protein>
    <submittedName>
        <fullName evidence="7">TauD/TfdA family dioxygenase</fullName>
        <ecNumber evidence="7">1.14.11.-</ecNumber>
    </submittedName>
</protein>
<evidence type="ECO:0000256" key="2">
    <source>
        <dbReference type="ARBA" id="ARBA00022723"/>
    </source>
</evidence>
<dbReference type="InterPro" id="IPR042098">
    <property type="entry name" value="TauD-like_sf"/>
</dbReference>
<evidence type="ECO:0000256" key="4">
    <source>
        <dbReference type="ARBA" id="ARBA00023002"/>
    </source>
</evidence>
<dbReference type="PANTHER" id="PTHR30468:SF1">
    <property type="entry name" value="ALPHA-KETOGLUTARATE-DEPENDENT SULFONATE DIOXYGENASE"/>
    <property type="match status" value="1"/>
</dbReference>
<dbReference type="Pfam" id="PF02668">
    <property type="entry name" value="TauD"/>
    <property type="match status" value="1"/>
</dbReference>
<dbReference type="SUPFAM" id="SSF51197">
    <property type="entry name" value="Clavaminate synthase-like"/>
    <property type="match status" value="1"/>
</dbReference>
<gene>
    <name evidence="7" type="ORF">P8627_03860</name>
</gene>
<feature type="domain" description="TauD/TfdA-like" evidence="6">
    <location>
        <begin position="12"/>
        <end position="236"/>
    </location>
</feature>
<reference evidence="7 8" key="1">
    <citation type="submission" date="2023-04" db="EMBL/GenBank/DDBJ databases">
        <title>Jannaschia ovalis sp. nov., a marine bacterium isolated from sea tidal flat.</title>
        <authorList>
            <person name="Kwon D.Y."/>
            <person name="Kim J.-J."/>
        </authorList>
    </citation>
    <scope>NUCLEOTIDE SEQUENCE [LARGE SCALE GENOMIC DNA]</scope>
    <source>
        <strain evidence="7 8">GRR-S6-38</strain>
    </source>
</reference>
<dbReference type="PANTHER" id="PTHR30468">
    <property type="entry name" value="ALPHA-KETOGLUTARATE-DEPENDENT SULFONATE DIOXYGENASE"/>
    <property type="match status" value="1"/>
</dbReference>
<dbReference type="RefSeq" id="WP_279966270.1">
    <property type="nucleotide sequence ID" value="NZ_CP122537.1"/>
</dbReference>
<accession>A0ABY8LE22</accession>
<evidence type="ECO:0000313" key="7">
    <source>
        <dbReference type="EMBL" id="WGH79411.1"/>
    </source>
</evidence>
<keyword evidence="4 7" id="KW-0560">Oxidoreductase</keyword>
<dbReference type="EC" id="1.14.11.-" evidence="7"/>